<proteinExistence type="predicted"/>
<dbReference type="EMBL" id="JABFUD020000006">
    <property type="protein sequence ID" value="KAI5078941.1"/>
    <property type="molecule type" value="Genomic_DNA"/>
</dbReference>
<evidence type="ECO:0000313" key="1">
    <source>
        <dbReference type="EMBL" id="KAI5078941.1"/>
    </source>
</evidence>
<organism evidence="1 2">
    <name type="scientific">Adiantum capillus-veneris</name>
    <name type="common">Maidenhair fern</name>
    <dbReference type="NCBI Taxonomy" id="13818"/>
    <lineage>
        <taxon>Eukaryota</taxon>
        <taxon>Viridiplantae</taxon>
        <taxon>Streptophyta</taxon>
        <taxon>Embryophyta</taxon>
        <taxon>Tracheophyta</taxon>
        <taxon>Polypodiopsida</taxon>
        <taxon>Polypodiidae</taxon>
        <taxon>Polypodiales</taxon>
        <taxon>Pteridineae</taxon>
        <taxon>Pteridaceae</taxon>
        <taxon>Vittarioideae</taxon>
        <taxon>Adiantum</taxon>
    </lineage>
</organism>
<accession>A0A9D4ZMN0</accession>
<protein>
    <submittedName>
        <fullName evidence="1">Uncharacterized protein</fullName>
    </submittedName>
</protein>
<comment type="caution">
    <text evidence="1">The sequence shown here is derived from an EMBL/GenBank/DDBJ whole genome shotgun (WGS) entry which is preliminary data.</text>
</comment>
<dbReference type="Proteomes" id="UP000886520">
    <property type="component" value="Chromosome 6"/>
</dbReference>
<name>A0A9D4ZMN0_ADICA</name>
<evidence type="ECO:0000313" key="2">
    <source>
        <dbReference type="Proteomes" id="UP000886520"/>
    </source>
</evidence>
<reference evidence="1" key="1">
    <citation type="submission" date="2021-01" db="EMBL/GenBank/DDBJ databases">
        <title>Adiantum capillus-veneris genome.</title>
        <authorList>
            <person name="Fang Y."/>
            <person name="Liao Q."/>
        </authorList>
    </citation>
    <scope>NUCLEOTIDE SEQUENCE</scope>
    <source>
        <strain evidence="1">H3</strain>
        <tissue evidence="1">Leaf</tissue>
    </source>
</reference>
<sequence>EEHSEKPEVHKDLDADWDDTCTTLDIYRQMQVNKSDQKTDVLAEAKKKNEILLTDDAE</sequence>
<dbReference type="AlphaFoldDB" id="A0A9D4ZMN0"/>
<feature type="non-terminal residue" evidence="1">
    <location>
        <position position="1"/>
    </location>
</feature>
<gene>
    <name evidence="1" type="ORF">GOP47_0006612</name>
</gene>
<keyword evidence="2" id="KW-1185">Reference proteome</keyword>